<organism evidence="10 11">
    <name type="scientific">Streptomyces lateritius</name>
    <dbReference type="NCBI Taxonomy" id="67313"/>
    <lineage>
        <taxon>Bacteria</taxon>
        <taxon>Bacillati</taxon>
        <taxon>Actinomycetota</taxon>
        <taxon>Actinomycetes</taxon>
        <taxon>Kitasatosporales</taxon>
        <taxon>Streptomycetaceae</taxon>
        <taxon>Streptomyces</taxon>
    </lineage>
</organism>
<dbReference type="EMBL" id="JBIBSM010000005">
    <property type="protein sequence ID" value="MFF8276614.1"/>
    <property type="molecule type" value="Genomic_DNA"/>
</dbReference>
<sequence>MWSERGGPGGARRGRGRRERTGTAFTDIVIQAVHAVLGRRLRSVLTVLGIALGIAAALATTGITASAADAVSGRFDALKATAVTVRFHNEAARPTNEAAVRARKLNGVRSAGLLCTADERPSVSALGPRYDWSTPQELRVLAADEGALAALGVTVRSGRLPDAGHMARGDAVAVVDTVAAKALGLDALLEQTPEAAPSVHLAGRPFTVIGSFRAPAGDARLTGSVVVPYASCAADGGVLNRPPAAAEDADSAGDGAGGAGAETGAGRQLVFGATEAVLRTELGAAQQVGLEAPLALHPEGPDRLAAIVPADLGTFRGGVESETRALFLGLAGVSLLIGALGVSNTTYVSVVERRSEIGLRRAVGAGRAAVSAQFLVECGLLGLIGGVLGTAVGVDVTAGTALAKGWLVVLDPALTAAGPLLGLAVGMLAGVYPALAASRIAPAETLRG</sequence>
<feature type="transmembrane region" description="Helical" evidence="7">
    <location>
        <begin position="414"/>
        <end position="437"/>
    </location>
</feature>
<keyword evidence="11" id="KW-1185">Reference proteome</keyword>
<reference evidence="10 11" key="1">
    <citation type="submission" date="2024-10" db="EMBL/GenBank/DDBJ databases">
        <title>The Natural Products Discovery Center: Release of the First 8490 Sequenced Strains for Exploring Actinobacteria Biosynthetic Diversity.</title>
        <authorList>
            <person name="Kalkreuter E."/>
            <person name="Kautsar S.A."/>
            <person name="Yang D."/>
            <person name="Bader C.D."/>
            <person name="Teijaro C.N."/>
            <person name="Fluegel L."/>
            <person name="Davis C.M."/>
            <person name="Simpson J.R."/>
            <person name="Lauterbach L."/>
            <person name="Steele A.D."/>
            <person name="Gui C."/>
            <person name="Meng S."/>
            <person name="Li G."/>
            <person name="Viehrig K."/>
            <person name="Ye F."/>
            <person name="Su P."/>
            <person name="Kiefer A.F."/>
            <person name="Nichols A."/>
            <person name="Cepeda A.J."/>
            <person name="Yan W."/>
            <person name="Fan B."/>
            <person name="Jiang Y."/>
            <person name="Adhikari A."/>
            <person name="Zheng C.-J."/>
            <person name="Schuster L."/>
            <person name="Cowan T.M."/>
            <person name="Smanski M.J."/>
            <person name="Chevrette M.G."/>
            <person name="De Carvalho L.P.S."/>
            <person name="Shen B."/>
        </authorList>
    </citation>
    <scope>NUCLEOTIDE SEQUENCE [LARGE SCALE GENOMIC DNA]</scope>
    <source>
        <strain evidence="10 11">NPDC015755</strain>
    </source>
</reference>
<feature type="domain" description="ABC3 transporter permease C-terminal" evidence="8">
    <location>
        <begin position="330"/>
        <end position="442"/>
    </location>
</feature>
<dbReference type="Pfam" id="PF12704">
    <property type="entry name" value="MacB_PCD"/>
    <property type="match status" value="1"/>
</dbReference>
<keyword evidence="3 7" id="KW-0812">Transmembrane</keyword>
<comment type="caution">
    <text evidence="10">The sequence shown here is derived from an EMBL/GenBank/DDBJ whole genome shotgun (WGS) entry which is preliminary data.</text>
</comment>
<evidence type="ECO:0000313" key="11">
    <source>
        <dbReference type="Proteomes" id="UP001603013"/>
    </source>
</evidence>
<dbReference type="InterPro" id="IPR003838">
    <property type="entry name" value="ABC3_permease_C"/>
</dbReference>
<evidence type="ECO:0000256" key="4">
    <source>
        <dbReference type="ARBA" id="ARBA00022989"/>
    </source>
</evidence>
<gene>
    <name evidence="10" type="ORF">ACF05T_10980</name>
</gene>
<feature type="transmembrane region" description="Helical" evidence="7">
    <location>
        <begin position="372"/>
        <end position="394"/>
    </location>
</feature>
<evidence type="ECO:0000259" key="8">
    <source>
        <dbReference type="Pfam" id="PF02687"/>
    </source>
</evidence>
<feature type="domain" description="MacB-like periplasmic core" evidence="9">
    <location>
        <begin position="43"/>
        <end position="232"/>
    </location>
</feature>
<dbReference type="RefSeq" id="WP_391934084.1">
    <property type="nucleotide sequence ID" value="NZ_JBIBSM010000005.1"/>
</dbReference>
<evidence type="ECO:0000256" key="1">
    <source>
        <dbReference type="ARBA" id="ARBA00004651"/>
    </source>
</evidence>
<evidence type="ECO:0000256" key="6">
    <source>
        <dbReference type="ARBA" id="ARBA00038076"/>
    </source>
</evidence>
<evidence type="ECO:0000256" key="5">
    <source>
        <dbReference type="ARBA" id="ARBA00023136"/>
    </source>
</evidence>
<evidence type="ECO:0000313" key="10">
    <source>
        <dbReference type="EMBL" id="MFF8276614.1"/>
    </source>
</evidence>
<proteinExistence type="inferred from homology"/>
<dbReference type="PANTHER" id="PTHR30572">
    <property type="entry name" value="MEMBRANE COMPONENT OF TRANSPORTER-RELATED"/>
    <property type="match status" value="1"/>
</dbReference>
<keyword evidence="4 7" id="KW-1133">Transmembrane helix</keyword>
<feature type="transmembrane region" description="Helical" evidence="7">
    <location>
        <begin position="44"/>
        <end position="65"/>
    </location>
</feature>
<name>A0ABW6Y9V7_9ACTN</name>
<accession>A0ABW6Y9V7</accession>
<dbReference type="Proteomes" id="UP001603013">
    <property type="component" value="Unassembled WGS sequence"/>
</dbReference>
<dbReference type="PANTHER" id="PTHR30572:SF4">
    <property type="entry name" value="ABC TRANSPORTER PERMEASE YTRF"/>
    <property type="match status" value="1"/>
</dbReference>
<protein>
    <submittedName>
        <fullName evidence="10">ABC transporter permease</fullName>
    </submittedName>
</protein>
<feature type="transmembrane region" description="Helical" evidence="7">
    <location>
        <begin position="325"/>
        <end position="351"/>
    </location>
</feature>
<evidence type="ECO:0000259" key="9">
    <source>
        <dbReference type="Pfam" id="PF12704"/>
    </source>
</evidence>
<dbReference type="Pfam" id="PF02687">
    <property type="entry name" value="FtsX"/>
    <property type="match status" value="1"/>
</dbReference>
<comment type="subcellular location">
    <subcellularLocation>
        <location evidence="1">Cell membrane</location>
        <topology evidence="1">Multi-pass membrane protein</topology>
    </subcellularLocation>
</comment>
<evidence type="ECO:0000256" key="2">
    <source>
        <dbReference type="ARBA" id="ARBA00022475"/>
    </source>
</evidence>
<comment type="similarity">
    <text evidence="6">Belongs to the ABC-4 integral membrane protein family.</text>
</comment>
<dbReference type="InterPro" id="IPR025857">
    <property type="entry name" value="MacB_PCD"/>
</dbReference>
<evidence type="ECO:0000256" key="7">
    <source>
        <dbReference type="SAM" id="Phobius"/>
    </source>
</evidence>
<evidence type="ECO:0000256" key="3">
    <source>
        <dbReference type="ARBA" id="ARBA00022692"/>
    </source>
</evidence>
<keyword evidence="5 7" id="KW-0472">Membrane</keyword>
<dbReference type="InterPro" id="IPR050250">
    <property type="entry name" value="Macrolide_Exporter_MacB"/>
</dbReference>
<keyword evidence="2" id="KW-1003">Cell membrane</keyword>